<feature type="region of interest" description="Disordered" evidence="1">
    <location>
        <begin position="1"/>
        <end position="109"/>
    </location>
</feature>
<proteinExistence type="predicted"/>
<evidence type="ECO:0000313" key="2">
    <source>
        <dbReference type="EMBL" id="GAA2912915.1"/>
    </source>
</evidence>
<reference evidence="3" key="1">
    <citation type="journal article" date="2019" name="Int. J. Syst. Evol. Microbiol.">
        <title>The Global Catalogue of Microorganisms (GCM) 10K type strain sequencing project: providing services to taxonomists for standard genome sequencing and annotation.</title>
        <authorList>
            <consortium name="The Broad Institute Genomics Platform"/>
            <consortium name="The Broad Institute Genome Sequencing Center for Infectious Disease"/>
            <person name="Wu L."/>
            <person name="Ma J."/>
        </authorList>
    </citation>
    <scope>NUCLEOTIDE SEQUENCE [LARGE SCALE GENOMIC DNA]</scope>
    <source>
        <strain evidence="3">JCM 4087</strain>
    </source>
</reference>
<keyword evidence="3" id="KW-1185">Reference proteome</keyword>
<name>A0ABP6IXD2_STRTU</name>
<feature type="compositionally biased region" description="Low complexity" evidence="1">
    <location>
        <begin position="9"/>
        <end position="22"/>
    </location>
</feature>
<dbReference type="EMBL" id="BAAAXZ010000023">
    <property type="protein sequence ID" value="GAA2912915.1"/>
    <property type="molecule type" value="Genomic_DNA"/>
</dbReference>
<feature type="compositionally biased region" description="Gly residues" evidence="1">
    <location>
        <begin position="66"/>
        <end position="84"/>
    </location>
</feature>
<protein>
    <submittedName>
        <fullName evidence="2">Uncharacterized protein</fullName>
    </submittedName>
</protein>
<sequence length="120" mass="11101">MGGAGPGGVAAADGEGDVPAVGPGVVHGDGHRAALHGPGQVLGGRADAEGDAPGGGPLGGQRHAAGLGGAVRGEEGAGALGGGQRGEDGESGEDEGADGSVEGSCAHGCPFISNCDKRDI</sequence>
<comment type="caution">
    <text evidence="2">The sequence shown here is derived from an EMBL/GenBank/DDBJ whole genome shotgun (WGS) entry which is preliminary data.</text>
</comment>
<gene>
    <name evidence="2" type="ORF">GCM10020221_05820</name>
</gene>
<dbReference type="Proteomes" id="UP001501102">
    <property type="component" value="Unassembled WGS sequence"/>
</dbReference>
<evidence type="ECO:0000256" key="1">
    <source>
        <dbReference type="SAM" id="MobiDB-lite"/>
    </source>
</evidence>
<evidence type="ECO:0000313" key="3">
    <source>
        <dbReference type="Proteomes" id="UP001501102"/>
    </source>
</evidence>
<accession>A0ABP6IXD2</accession>
<organism evidence="2 3">
    <name type="scientific">Streptomyces thioluteus</name>
    <dbReference type="NCBI Taxonomy" id="66431"/>
    <lineage>
        <taxon>Bacteria</taxon>
        <taxon>Bacillati</taxon>
        <taxon>Actinomycetota</taxon>
        <taxon>Actinomycetes</taxon>
        <taxon>Kitasatosporales</taxon>
        <taxon>Streptomycetaceae</taxon>
        <taxon>Streptomyces</taxon>
    </lineage>
</organism>